<dbReference type="InterPro" id="IPR011013">
    <property type="entry name" value="Gal_mutarotase_sf_dom"/>
</dbReference>
<dbReference type="Pfam" id="PF01263">
    <property type="entry name" value="Aldose_epim"/>
    <property type="match status" value="1"/>
</dbReference>
<dbReference type="EMBL" id="CP001738">
    <property type="protein sequence ID" value="ACY98515.1"/>
    <property type="molecule type" value="Genomic_DNA"/>
</dbReference>
<dbReference type="GO" id="GO:0033499">
    <property type="term" value="P:galactose catabolic process via UDP-galactose, Leloir pathway"/>
    <property type="evidence" value="ECO:0007669"/>
    <property type="project" value="TreeGrafter"/>
</dbReference>
<accession>D1A7Z3</accession>
<dbReference type="eggNOG" id="COG2017">
    <property type="taxonomic scope" value="Bacteria"/>
</dbReference>
<dbReference type="RefSeq" id="WP_012853299.1">
    <property type="nucleotide sequence ID" value="NC_013510.1"/>
</dbReference>
<dbReference type="GO" id="GO:0030246">
    <property type="term" value="F:carbohydrate binding"/>
    <property type="evidence" value="ECO:0007669"/>
    <property type="project" value="InterPro"/>
</dbReference>
<dbReference type="SUPFAM" id="SSF74650">
    <property type="entry name" value="Galactose mutarotase-like"/>
    <property type="match status" value="1"/>
</dbReference>
<sequence length="303" mass="32990">MSEPITGRQHEISAGPYRAVITECGAGLRELTFEGAPLILSHDADEPAPAALGQLLVPWPNRIDRGRYAYGGRTHQLDISEPELDCAIHGLVRWAAWRAEEHEPHRVRLAHRLLASAGYPFRLDLAVEYALDAAGGLTVRLTARNTGSRTAPYAHGAHPYLTVGVPIDECEVVIPGDRYLPVDERMIPTGPARDVAGTPYDRREPSVLGSQRIDNAYTGLRRDGTGRAWVRLRGGGRAVSCWLDETQPWLEIYTADRLPGPLRRLGLGVEPMTGPPNAFASGIDLIELQPGHTVTGSWGIIAG</sequence>
<dbReference type="InterPro" id="IPR014718">
    <property type="entry name" value="GH-type_carb-bd"/>
</dbReference>
<gene>
    <name evidence="1" type="ordered locus">Tcur_2973</name>
</gene>
<dbReference type="PANTHER" id="PTHR10091:SF0">
    <property type="entry name" value="GALACTOSE MUTAROTASE"/>
    <property type="match status" value="1"/>
</dbReference>
<dbReference type="InterPro" id="IPR037480">
    <property type="entry name" value="YihR-like"/>
</dbReference>
<protein>
    <submittedName>
        <fullName evidence="1">Aldose 1-epimerase</fullName>
    </submittedName>
</protein>
<dbReference type="Proteomes" id="UP000001918">
    <property type="component" value="Chromosome"/>
</dbReference>
<dbReference type="KEGG" id="tcu:Tcur_2973"/>
<organism evidence="1 2">
    <name type="scientific">Thermomonospora curvata (strain ATCC 19995 / DSM 43183 / JCM 3096 / KCTC 9072 / NBRC 15933 / NCIMB 10081 / Henssen B9)</name>
    <dbReference type="NCBI Taxonomy" id="471852"/>
    <lineage>
        <taxon>Bacteria</taxon>
        <taxon>Bacillati</taxon>
        <taxon>Actinomycetota</taxon>
        <taxon>Actinomycetes</taxon>
        <taxon>Streptosporangiales</taxon>
        <taxon>Thermomonosporaceae</taxon>
        <taxon>Thermomonospora</taxon>
    </lineage>
</organism>
<dbReference type="STRING" id="471852.Tcur_2973"/>
<reference evidence="1 2" key="1">
    <citation type="journal article" date="2011" name="Stand. Genomic Sci.">
        <title>Complete genome sequence of Thermomonospora curvata type strain (B9).</title>
        <authorList>
            <person name="Chertkov O."/>
            <person name="Sikorski J."/>
            <person name="Nolan M."/>
            <person name="Lapidus A."/>
            <person name="Lucas S."/>
            <person name="Del Rio T.G."/>
            <person name="Tice H."/>
            <person name="Cheng J.F."/>
            <person name="Goodwin L."/>
            <person name="Pitluck S."/>
            <person name="Liolios K."/>
            <person name="Ivanova N."/>
            <person name="Mavromatis K."/>
            <person name="Mikhailova N."/>
            <person name="Ovchinnikova G."/>
            <person name="Pati A."/>
            <person name="Chen A."/>
            <person name="Palaniappan K."/>
            <person name="Djao O.D."/>
            <person name="Land M."/>
            <person name="Hauser L."/>
            <person name="Chang Y.J."/>
            <person name="Jeffries C.D."/>
            <person name="Brettin T."/>
            <person name="Han C."/>
            <person name="Detter J.C."/>
            <person name="Rohde M."/>
            <person name="Goker M."/>
            <person name="Woyke T."/>
            <person name="Bristow J."/>
            <person name="Eisen J.A."/>
            <person name="Markowitz V."/>
            <person name="Hugenholtz P."/>
            <person name="Klenk H.P."/>
            <person name="Kyrpides N.C."/>
        </authorList>
    </citation>
    <scope>NUCLEOTIDE SEQUENCE [LARGE SCALE GENOMIC DNA]</scope>
    <source>
        <strain evidence="2">ATCC 19995 / DSM 43183 / JCM 3096 / KCTC 9072 / NBRC 15933 / NCIMB 10081 / Henssen B9</strain>
    </source>
</reference>
<dbReference type="PANTHER" id="PTHR10091">
    <property type="entry name" value="ALDOSE-1-EPIMERASE"/>
    <property type="match status" value="1"/>
</dbReference>
<evidence type="ECO:0000313" key="1">
    <source>
        <dbReference type="EMBL" id="ACY98515.1"/>
    </source>
</evidence>
<dbReference type="InterPro" id="IPR008183">
    <property type="entry name" value="Aldose_1/G6P_1-epimerase"/>
</dbReference>
<evidence type="ECO:0000313" key="2">
    <source>
        <dbReference type="Proteomes" id="UP000001918"/>
    </source>
</evidence>
<dbReference type="GO" id="GO:0006006">
    <property type="term" value="P:glucose metabolic process"/>
    <property type="evidence" value="ECO:0007669"/>
    <property type="project" value="TreeGrafter"/>
</dbReference>
<dbReference type="HOGENOM" id="CLU_052486_1_1_11"/>
<keyword evidence="2" id="KW-1185">Reference proteome</keyword>
<dbReference type="OrthoDB" id="4739604at2"/>
<dbReference type="Gene3D" id="2.70.98.10">
    <property type="match status" value="1"/>
</dbReference>
<dbReference type="CDD" id="cd09022">
    <property type="entry name" value="Aldose_epim_Ec_YihR"/>
    <property type="match status" value="1"/>
</dbReference>
<proteinExistence type="predicted"/>
<name>D1A7Z3_THECD</name>
<dbReference type="AlphaFoldDB" id="D1A7Z3"/>
<dbReference type="GO" id="GO:0004034">
    <property type="term" value="F:aldose 1-epimerase activity"/>
    <property type="evidence" value="ECO:0007669"/>
    <property type="project" value="TreeGrafter"/>
</dbReference>